<evidence type="ECO:0000259" key="1">
    <source>
        <dbReference type="SMART" id="SM00852"/>
    </source>
</evidence>
<dbReference type="SUPFAM" id="SSF53218">
    <property type="entry name" value="Molybdenum cofactor biosynthesis proteins"/>
    <property type="match status" value="1"/>
</dbReference>
<dbReference type="CDD" id="cd00885">
    <property type="entry name" value="cinA"/>
    <property type="match status" value="1"/>
</dbReference>
<feature type="domain" description="MoaB/Mog" evidence="1">
    <location>
        <begin position="4"/>
        <end position="163"/>
    </location>
</feature>
<dbReference type="Proteomes" id="UP001203207">
    <property type="component" value="Unassembled WGS sequence"/>
</dbReference>
<dbReference type="NCBIfam" id="TIGR00177">
    <property type="entry name" value="molyb_syn"/>
    <property type="match status" value="1"/>
</dbReference>
<reference evidence="2" key="2">
    <citation type="submission" date="2022-02" db="EMBL/GenBank/DDBJ databases">
        <authorList>
            <person name="Elcheninov A.G."/>
            <person name="Sorokin D.Y."/>
            <person name="Kublanov I.V."/>
        </authorList>
    </citation>
    <scope>NUCLEOTIDE SEQUENCE</scope>
    <source>
        <strain evidence="2">AArc-St2</strain>
    </source>
</reference>
<dbReference type="PANTHER" id="PTHR13939:SF0">
    <property type="entry name" value="NMN AMIDOHYDROLASE-LIKE PROTEIN YFAY"/>
    <property type="match status" value="1"/>
</dbReference>
<dbReference type="PANTHER" id="PTHR13939">
    <property type="entry name" value="NICOTINAMIDE-NUCLEOTIDE AMIDOHYDROLASE PNCC"/>
    <property type="match status" value="1"/>
</dbReference>
<comment type="caution">
    <text evidence="2">The sequence shown here is derived from an EMBL/GenBank/DDBJ whole genome shotgun (WGS) entry which is preliminary data.</text>
</comment>
<organism evidence="2 3">
    <name type="scientific">Natronocalculus amylovorans</name>
    <dbReference type="NCBI Taxonomy" id="2917812"/>
    <lineage>
        <taxon>Archaea</taxon>
        <taxon>Methanobacteriati</taxon>
        <taxon>Methanobacteriota</taxon>
        <taxon>Stenosarchaea group</taxon>
        <taxon>Halobacteria</taxon>
        <taxon>Halobacteriales</taxon>
        <taxon>Haloferacaceae</taxon>
        <taxon>Natronocalculus</taxon>
    </lineage>
</organism>
<accession>A0AAE3FY81</accession>
<reference evidence="2" key="1">
    <citation type="journal article" date="2022" name="Syst. Appl. Microbiol.">
        <title>Natronocalculus amylovorans gen. nov., sp. nov., and Natranaeroarchaeum aerophilus sp. nov., dominant culturable amylolytic natronoarchaea from hypersaline soda lakes in southwestern Siberia.</title>
        <authorList>
            <person name="Sorokin D.Y."/>
            <person name="Elcheninov A.G."/>
            <person name="Khizhniak T.V."/>
            <person name="Koenen M."/>
            <person name="Bale N.J."/>
            <person name="Damste J.S.S."/>
            <person name="Kublanov I.V."/>
        </authorList>
    </citation>
    <scope>NUCLEOTIDE SEQUENCE</scope>
    <source>
        <strain evidence="2">AArc-St2</strain>
    </source>
</reference>
<evidence type="ECO:0000313" key="3">
    <source>
        <dbReference type="Proteomes" id="UP001203207"/>
    </source>
</evidence>
<evidence type="ECO:0000313" key="2">
    <source>
        <dbReference type="EMBL" id="MCL9817070.1"/>
    </source>
</evidence>
<dbReference type="RefSeq" id="WP_250584054.1">
    <property type="nucleotide sequence ID" value="NZ_JAKRVX010000003.1"/>
</dbReference>
<dbReference type="InterPro" id="IPR050101">
    <property type="entry name" value="CinA"/>
</dbReference>
<dbReference type="SMART" id="SM00852">
    <property type="entry name" value="MoCF_biosynth"/>
    <property type="match status" value="1"/>
</dbReference>
<proteinExistence type="predicted"/>
<dbReference type="Gene3D" id="3.40.980.10">
    <property type="entry name" value="MoaB/Mog-like domain"/>
    <property type="match status" value="1"/>
</dbReference>
<dbReference type="InterPro" id="IPR001453">
    <property type="entry name" value="MoaB/Mog_dom"/>
</dbReference>
<dbReference type="EMBL" id="JAKRVX010000003">
    <property type="protein sequence ID" value="MCL9817070.1"/>
    <property type="molecule type" value="Genomic_DNA"/>
</dbReference>
<dbReference type="AlphaFoldDB" id="A0AAE3FY81"/>
<dbReference type="Pfam" id="PF24102">
    <property type="entry name" value="FLAD1_M"/>
    <property type="match status" value="1"/>
</dbReference>
<gene>
    <name evidence="2" type="ORF">AArcSt2_08960</name>
</gene>
<sequence>MQAAIVTVGDEILAGSTVNTNASWICEQLHDNGVQVARITTVPDRIADIARVVNEYQAAYDAVIVTGGLGPTHDDVTMEGVGAAVGRSIEPHTDALAWLEKSGGYKASKRNEQAAQLPAGAQLLKNEVGVAPGAIVDRIYVLPGVPTEMKAMFEQISDAFVGTETVTETVTIDEPESTLVDRLNDVQSKFDVSVGSYPGHYVRVKLTGEDPAVVRDAKAWLEAQSNVVPDEQTE</sequence>
<dbReference type="Pfam" id="PF00994">
    <property type="entry name" value="MoCF_biosynth"/>
    <property type="match status" value="1"/>
</dbReference>
<dbReference type="InterPro" id="IPR056596">
    <property type="entry name" value="FLAD1_M"/>
</dbReference>
<keyword evidence="3" id="KW-1185">Reference proteome</keyword>
<dbReference type="InterPro" id="IPR036425">
    <property type="entry name" value="MoaB/Mog-like_dom_sf"/>
</dbReference>
<protein>
    <submittedName>
        <fullName evidence="2">Molybdopterin-binding protein</fullName>
    </submittedName>
</protein>
<name>A0AAE3FY81_9EURY</name>